<evidence type="ECO:0000313" key="2">
    <source>
        <dbReference type="Proteomes" id="UP000029095"/>
    </source>
</evidence>
<dbReference type="Proteomes" id="UP000029095">
    <property type="component" value="Unassembled WGS sequence"/>
</dbReference>
<accession>A0A086MQI5</accession>
<keyword evidence="2" id="KW-1185">Reference proteome</keyword>
<organism evidence="1 2">
    <name type="scientific">Streptomyces mutabilis</name>
    <dbReference type="NCBI Taxonomy" id="67332"/>
    <lineage>
        <taxon>Bacteria</taxon>
        <taxon>Bacillati</taxon>
        <taxon>Actinomycetota</taxon>
        <taxon>Actinomycetes</taxon>
        <taxon>Kitasatosporales</taxon>
        <taxon>Streptomycetaceae</taxon>
        <taxon>Streptomyces</taxon>
    </lineage>
</organism>
<comment type="caution">
    <text evidence="1">The sequence shown here is derived from an EMBL/GenBank/DDBJ whole genome shotgun (WGS) entry which is preliminary data.</text>
</comment>
<dbReference type="RefSeq" id="WP_043386807.1">
    <property type="nucleotide sequence ID" value="NZ_KN039954.1"/>
</dbReference>
<gene>
    <name evidence="1" type="ORF">FM21_36465</name>
</gene>
<reference evidence="1 2" key="1">
    <citation type="submission" date="2014-05" db="EMBL/GenBank/DDBJ databases">
        <title>Complete genome sequence of the Streptomyces mutabilis TRM45540.</title>
        <authorList>
            <person name="Luo X."/>
            <person name="Zhang L."/>
        </authorList>
    </citation>
    <scope>NUCLEOTIDE SEQUENCE [LARGE SCALE GENOMIC DNA]</scope>
    <source>
        <strain evidence="1 2">TRM45540</strain>
    </source>
</reference>
<dbReference type="AlphaFoldDB" id="A0A086MQI5"/>
<proteinExistence type="predicted"/>
<name>A0A086MQI5_9ACTN</name>
<dbReference type="HOGENOM" id="CLU_2541178_0_0_11"/>
<dbReference type="EMBL" id="JNFQ01000011">
    <property type="protein sequence ID" value="KFG71153.1"/>
    <property type="molecule type" value="Genomic_DNA"/>
</dbReference>
<evidence type="ECO:0000313" key="1">
    <source>
        <dbReference type="EMBL" id="KFG71153.1"/>
    </source>
</evidence>
<sequence length="83" mass="8548">MYWPGAAADERRCEAAGAVRGDGGDQALELGRIECLDLPLHRAVRVEPVAAGERRPAGIARLPWAIGAARAAGDRDGQGASAG</sequence>
<protein>
    <submittedName>
        <fullName evidence="1">Uncharacterized protein</fullName>
    </submittedName>
</protein>